<dbReference type="GeneID" id="36833226"/>
<keyword evidence="1" id="KW-0175">Coiled coil</keyword>
<protein>
    <submittedName>
        <fullName evidence="2">Uncharacterized protein</fullName>
    </submittedName>
</protein>
<dbReference type="Gene3D" id="1.20.5.300">
    <property type="match status" value="3"/>
</dbReference>
<evidence type="ECO:0000313" key="2">
    <source>
        <dbReference type="EMBL" id="AWR95488.1"/>
    </source>
</evidence>
<dbReference type="KEGG" id="abri:DFR85_13680"/>
<sequence>MSEDLIKALINNDEFNKKIASIVYEKIRNDVILNKFDDIYKILNELTKSVQKNTDHIILIWEKMDQTDKTINNIIQSIKDNTNAIKEMQNEVRTLNITTQKHTEAIESLQKNIDSHTKAIETMQKTLEKHSEIIETHTKAIETMQKTLEKHSEIIETHTKAIETMQKTLEKHSEIIETHTKAIETMQKTLEKHSEIIETHTKAIETMQKTLEKHSEIIETHTKAIETMQKTLEKHSEIIETHTKAIEEQSKAIEKLQNAIFRLSTEIGAFTNRAGKGLEKSIMNIYREALKLHGIDPSNVKHGKIKDTLGIIDKDKEFEVDFYETDDYVYVFEVKNYADEGVLEQMRNRIKLFSALYKKPIKFYIISNFIEKSVKEEAEKEAAIIITSHVVEDEA</sequence>
<name>A0A2U9IHG9_9CREN</name>
<accession>A0A2U9IHG9</accession>
<evidence type="ECO:0000313" key="3">
    <source>
        <dbReference type="Proteomes" id="UP000248044"/>
    </source>
</evidence>
<feature type="coiled-coil region" evidence="1">
    <location>
        <begin position="71"/>
        <end position="126"/>
    </location>
</feature>
<evidence type="ECO:0000256" key="1">
    <source>
        <dbReference type="SAM" id="Coils"/>
    </source>
</evidence>
<organism evidence="2 3">
    <name type="scientific">Acidianus brierleyi</name>
    <dbReference type="NCBI Taxonomy" id="41673"/>
    <lineage>
        <taxon>Archaea</taxon>
        <taxon>Thermoproteota</taxon>
        <taxon>Thermoprotei</taxon>
        <taxon>Sulfolobales</taxon>
        <taxon>Sulfolobaceae</taxon>
        <taxon>Acidianus</taxon>
    </lineage>
</organism>
<feature type="coiled-coil region" evidence="1">
    <location>
        <begin position="239"/>
        <end position="266"/>
    </location>
</feature>
<dbReference type="RefSeq" id="WP_110271366.1">
    <property type="nucleotide sequence ID" value="NZ_CP029289.2"/>
</dbReference>
<dbReference type="PANTHER" id="PTHR38753:SF1">
    <property type="entry name" value="SLR1441 PROTEIN"/>
    <property type="match status" value="1"/>
</dbReference>
<dbReference type="Proteomes" id="UP000248044">
    <property type="component" value="Chromosome"/>
</dbReference>
<dbReference type="PANTHER" id="PTHR38753">
    <property type="entry name" value="SLR1441 PROTEIN"/>
    <property type="match status" value="1"/>
</dbReference>
<dbReference type="OrthoDB" id="28470at2157"/>
<dbReference type="SUPFAM" id="SSF58104">
    <property type="entry name" value="Methyl-accepting chemotaxis protein (MCP) signaling domain"/>
    <property type="match status" value="1"/>
</dbReference>
<gene>
    <name evidence="2" type="ORF">DFR85_13680</name>
</gene>
<reference evidence="2 3" key="1">
    <citation type="submission" date="2018-05" db="EMBL/GenBank/DDBJ databases">
        <title>Complete Genome Sequences of Extremely Thermoacidophilic, Metal-Mobilizing Type-Strain Members of the Archaeal Family Sulfolobaceae: Acidianus brierleyi DSM-1651T, Acidianus sulfidivorans DSM-18786T, Metallosphaera hakonensis DSM-7519T, and Metallosphaera prunae DSM-10039T.</title>
        <authorList>
            <person name="Counts J.A."/>
            <person name="Kelly R.M."/>
        </authorList>
    </citation>
    <scope>NUCLEOTIDE SEQUENCE [LARGE SCALE GENOMIC DNA]</scope>
    <source>
        <strain evidence="2 3">DSM 1651</strain>
    </source>
</reference>
<dbReference type="AlphaFoldDB" id="A0A2U9IHG9"/>
<keyword evidence="3" id="KW-1185">Reference proteome</keyword>
<proteinExistence type="predicted"/>
<dbReference type="EMBL" id="CP029289">
    <property type="protein sequence ID" value="AWR95488.1"/>
    <property type="molecule type" value="Genomic_DNA"/>
</dbReference>